<feature type="compositionally biased region" description="Pro residues" evidence="1">
    <location>
        <begin position="76"/>
        <end position="92"/>
    </location>
</feature>
<accession>A0ABW2UAY5</accession>
<reference evidence="3" key="1">
    <citation type="journal article" date="2019" name="Int. J. Syst. Evol. Microbiol.">
        <title>The Global Catalogue of Microorganisms (GCM) 10K type strain sequencing project: providing services to taxonomists for standard genome sequencing and annotation.</title>
        <authorList>
            <consortium name="The Broad Institute Genomics Platform"/>
            <consortium name="The Broad Institute Genome Sequencing Center for Infectious Disease"/>
            <person name="Wu L."/>
            <person name="Ma J."/>
        </authorList>
    </citation>
    <scope>NUCLEOTIDE SEQUENCE [LARGE SCALE GENOMIC DNA]</scope>
    <source>
        <strain evidence="3">JCM 19635</strain>
    </source>
</reference>
<dbReference type="EMBL" id="JBHTEK010000001">
    <property type="protein sequence ID" value="MFC7669606.1"/>
    <property type="molecule type" value="Genomic_DNA"/>
</dbReference>
<evidence type="ECO:0000256" key="1">
    <source>
        <dbReference type="SAM" id="MobiDB-lite"/>
    </source>
</evidence>
<feature type="region of interest" description="Disordered" evidence="1">
    <location>
        <begin position="58"/>
        <end position="125"/>
    </location>
</feature>
<dbReference type="RefSeq" id="WP_380205098.1">
    <property type="nucleotide sequence ID" value="NZ_JBHTEK010000001.1"/>
</dbReference>
<comment type="caution">
    <text evidence="2">The sequence shown here is derived from an EMBL/GenBank/DDBJ whole genome shotgun (WGS) entry which is preliminary data.</text>
</comment>
<keyword evidence="3" id="KW-1185">Reference proteome</keyword>
<organism evidence="2 3">
    <name type="scientific">Hymenobacter humi</name>
    <dbReference type="NCBI Taxonomy" id="1411620"/>
    <lineage>
        <taxon>Bacteria</taxon>
        <taxon>Pseudomonadati</taxon>
        <taxon>Bacteroidota</taxon>
        <taxon>Cytophagia</taxon>
        <taxon>Cytophagales</taxon>
        <taxon>Hymenobacteraceae</taxon>
        <taxon>Hymenobacter</taxon>
    </lineage>
</organism>
<proteinExistence type="predicted"/>
<dbReference type="Proteomes" id="UP001596513">
    <property type="component" value="Unassembled WGS sequence"/>
</dbReference>
<name>A0ABW2UAY5_9BACT</name>
<evidence type="ECO:0000313" key="3">
    <source>
        <dbReference type="Proteomes" id="UP001596513"/>
    </source>
</evidence>
<gene>
    <name evidence="2" type="ORF">ACFQT0_21235</name>
</gene>
<evidence type="ECO:0000313" key="2">
    <source>
        <dbReference type="EMBL" id="MFC7669606.1"/>
    </source>
</evidence>
<protein>
    <submittedName>
        <fullName evidence="2">Uncharacterized protein</fullName>
    </submittedName>
</protein>
<sequence length="125" mass="13494">MKNFAEVSKEMVEEVQQVLADEHLTDLAAAAVQSLLHDLGDMQQKIGQHSLRADAIVKGMLEHSRSSAGSHQAHRPQPPGRRGPAPELPQPPGARAGLHRRAHHRFRPAPGPGKSGVVGHSPRLD</sequence>
<feature type="compositionally biased region" description="Basic residues" evidence="1">
    <location>
        <begin position="97"/>
        <end position="107"/>
    </location>
</feature>